<protein>
    <submittedName>
        <fullName evidence="2">Uncharacterized protein</fullName>
    </submittedName>
</protein>
<accession>A0AA48HQ96</accession>
<dbReference type="EMBL" id="AP027268">
    <property type="protein sequence ID" value="BDW92396.1"/>
    <property type="molecule type" value="Genomic_DNA"/>
</dbReference>
<evidence type="ECO:0000313" key="3">
    <source>
        <dbReference type="Proteomes" id="UP001330184"/>
    </source>
</evidence>
<reference evidence="2 3" key="1">
    <citation type="submission" date="2023-01" db="EMBL/GenBank/DDBJ databases">
        <title>Complete genome sequence of Muricauda aquimarina strain IFOP_LL357.</title>
        <authorList>
            <person name="Gajardo G."/>
            <person name="Ueki S."/>
            <person name="Maruyama F."/>
        </authorList>
    </citation>
    <scope>NUCLEOTIDE SEQUENCE [LARGE SCALE GENOMIC DNA]</scope>
    <source>
        <strain evidence="2 3">IFOP_LL357</strain>
    </source>
</reference>
<feature type="transmembrane region" description="Helical" evidence="1">
    <location>
        <begin position="166"/>
        <end position="186"/>
    </location>
</feature>
<keyword evidence="1" id="KW-0472">Membrane</keyword>
<keyword evidence="3" id="KW-1185">Reference proteome</keyword>
<sequence>MDTASNNSGTQDLNHINVAQSDLRKGYGYGALGVLSSGLVWLVSGSVAFLINGQTAVWTLFFGGMLIHPLGLLLARLTGVPGKHSNQNALGKLAMEGTFFMLMCIPLALLLSLQEHAWFFQGMLLIIGGRYLTFTTLYGIKIYWILGGLLGATAFGLFFLNASPGLSALSGAVVELAFGAFLFTSYKKSKAQKQKARS</sequence>
<organism evidence="2 3">
    <name type="scientific">Flagellimonas marinaquae</name>
    <dbReference type="NCBI Taxonomy" id="254955"/>
    <lineage>
        <taxon>Bacteria</taxon>
        <taxon>Pseudomonadati</taxon>
        <taxon>Bacteroidota</taxon>
        <taxon>Flavobacteriia</taxon>
        <taxon>Flavobacteriales</taxon>
        <taxon>Flavobacteriaceae</taxon>
        <taxon>Flagellimonas</taxon>
    </lineage>
</organism>
<gene>
    <name evidence="2" type="ORF">MACH07_12280</name>
</gene>
<keyword evidence="1" id="KW-1133">Transmembrane helix</keyword>
<name>A0AA48HQ96_9FLAO</name>
<dbReference type="AlphaFoldDB" id="A0AA48HQ96"/>
<dbReference type="RefSeq" id="WP_338197509.1">
    <property type="nucleotide sequence ID" value="NZ_AP027268.1"/>
</dbReference>
<dbReference type="Pfam" id="PF22765">
    <property type="entry name" value="DUF7010"/>
    <property type="match status" value="1"/>
</dbReference>
<feature type="transmembrane region" description="Helical" evidence="1">
    <location>
        <begin position="57"/>
        <end position="77"/>
    </location>
</feature>
<dbReference type="InterPro" id="IPR053824">
    <property type="entry name" value="DUF7010"/>
</dbReference>
<feature type="transmembrane region" description="Helical" evidence="1">
    <location>
        <begin position="29"/>
        <end position="51"/>
    </location>
</feature>
<proteinExistence type="predicted"/>
<keyword evidence="1" id="KW-0812">Transmembrane</keyword>
<evidence type="ECO:0000313" key="2">
    <source>
        <dbReference type="EMBL" id="BDW92396.1"/>
    </source>
</evidence>
<feature type="transmembrane region" description="Helical" evidence="1">
    <location>
        <begin position="89"/>
        <end position="111"/>
    </location>
</feature>
<feature type="transmembrane region" description="Helical" evidence="1">
    <location>
        <begin position="142"/>
        <end position="160"/>
    </location>
</feature>
<dbReference type="Proteomes" id="UP001330184">
    <property type="component" value="Chromosome"/>
</dbReference>
<evidence type="ECO:0000256" key="1">
    <source>
        <dbReference type="SAM" id="Phobius"/>
    </source>
</evidence>